<feature type="region of interest" description="Disordered" evidence="2">
    <location>
        <begin position="184"/>
        <end position="207"/>
    </location>
</feature>
<evidence type="ECO:0000256" key="2">
    <source>
        <dbReference type="SAM" id="MobiDB-lite"/>
    </source>
</evidence>
<evidence type="ECO:0000313" key="4">
    <source>
        <dbReference type="Proteomes" id="UP000283383"/>
    </source>
</evidence>
<dbReference type="AlphaFoldDB" id="A0A420IY53"/>
<dbReference type="STRING" id="62708.A0A420IY53"/>
<protein>
    <submittedName>
        <fullName evidence="3">Uncharacterized protein</fullName>
    </submittedName>
</protein>
<comment type="caution">
    <text evidence="3">The sequence shown here is derived from an EMBL/GenBank/DDBJ whole genome shotgun (WGS) entry which is preliminary data.</text>
</comment>
<sequence length="600" mass="69688">MHFLFTSLSDEQRLFAPKKPLSPSTFYEILSYWHDIQLSYKMRSIRNHGFSQSLRTDKEMNFNLKFDHEVESTTANILEQLRSRIAEIVTKIAKEISISNKSFMEELLLDFHNLFHDFQKTQLLLLERLNLNSEPQNSYYEQLTSAQNQLLQVSKERDRLSKEVKSIQRVLDETRNIIKHNDQKCQNPHFKPQKYDGEEIERSSDVKTASYPKRNIDESDYFSNTPAINDFFRPHALGSYNATGFSFDKQATQDFLTYERNISRTSRGSSIDPRSHYIVQASKKKAHCLEEHISLSNEPQSIYVPSNSFNGPGLNSIQKLEPRIVKYSPLDQDLSLEFKIKFDKLLNMIEFWCRTYAEKPNERNDARIATQNPSLWSYMTNCIHPGDEEASTYRVRELIGLMSTRHMFIMRMITTYIFNNVLSLKNFYGHLDEATEKLQDFERKMGKRGMTAIVRQRIVDQRDVVVKSIIDHEEYNQWRSTRLIQHTMHLQDILGSLLNQNCNLASAGRDLGAIVVLAFDLCARMHSSSMTFQIAFPEITTKFNSNTMIACDRAPGEYLACQATMIRLKLIITPIVTLRDDRGTTIKAKSLQLARVLTMT</sequence>
<feature type="compositionally biased region" description="Basic and acidic residues" evidence="2">
    <location>
        <begin position="193"/>
        <end position="205"/>
    </location>
</feature>
<keyword evidence="1" id="KW-0175">Coiled coil</keyword>
<evidence type="ECO:0000256" key="1">
    <source>
        <dbReference type="SAM" id="Coils"/>
    </source>
</evidence>
<reference evidence="3 4" key="1">
    <citation type="journal article" date="2018" name="BMC Genomics">
        <title>Comparative genome analyses reveal sequence features reflecting distinct modes of host-adaptation between dicot and monocot powdery mildew.</title>
        <authorList>
            <person name="Wu Y."/>
            <person name="Ma X."/>
            <person name="Pan Z."/>
            <person name="Kale S.D."/>
            <person name="Song Y."/>
            <person name="King H."/>
            <person name="Zhang Q."/>
            <person name="Presley C."/>
            <person name="Deng X."/>
            <person name="Wei C.I."/>
            <person name="Xiao S."/>
        </authorList>
    </citation>
    <scope>NUCLEOTIDE SEQUENCE [LARGE SCALE GENOMIC DNA]</scope>
    <source>
        <strain evidence="3">UMSG3</strain>
    </source>
</reference>
<name>A0A420IY53_9PEZI</name>
<feature type="coiled-coil region" evidence="1">
    <location>
        <begin position="143"/>
        <end position="177"/>
    </location>
</feature>
<dbReference type="EMBL" id="MCBQ01005513">
    <property type="protein sequence ID" value="RKF79489.1"/>
    <property type="molecule type" value="Genomic_DNA"/>
</dbReference>
<gene>
    <name evidence="3" type="ORF">GcM3_055002</name>
</gene>
<accession>A0A420IY53</accession>
<organism evidence="3 4">
    <name type="scientific">Golovinomyces cichoracearum</name>
    <dbReference type="NCBI Taxonomy" id="62708"/>
    <lineage>
        <taxon>Eukaryota</taxon>
        <taxon>Fungi</taxon>
        <taxon>Dikarya</taxon>
        <taxon>Ascomycota</taxon>
        <taxon>Pezizomycotina</taxon>
        <taxon>Leotiomycetes</taxon>
        <taxon>Erysiphales</taxon>
        <taxon>Erysiphaceae</taxon>
        <taxon>Golovinomyces</taxon>
    </lineage>
</organism>
<dbReference type="Proteomes" id="UP000283383">
    <property type="component" value="Unassembled WGS sequence"/>
</dbReference>
<proteinExistence type="predicted"/>
<evidence type="ECO:0000313" key="3">
    <source>
        <dbReference type="EMBL" id="RKF79489.1"/>
    </source>
</evidence>
<keyword evidence="4" id="KW-1185">Reference proteome</keyword>